<accession>A0A410PX49</accession>
<protein>
    <recommendedName>
        <fullName evidence="5">Carbohydrate binding X2 domain-containing protein</fullName>
    </recommendedName>
</protein>
<dbReference type="EMBL" id="CP035281">
    <property type="protein sequence ID" value="QAT43440.1"/>
    <property type="molecule type" value="Genomic_DNA"/>
</dbReference>
<dbReference type="KEGG" id="amij:EQM06_09555"/>
<evidence type="ECO:0000259" key="5">
    <source>
        <dbReference type="Pfam" id="PF03442"/>
    </source>
</evidence>
<sequence>MGNKVKFGLKNVHYAVVMENNDIVTYGTPKAMPGAVNLVQNSSGDPVTFYADDTAYFEENTNNGYEGTLEMALIPDEFRVDVLGDEIDANGALIENADAKPNKIALMFEFDGDQKKTRHVNYRVSVARPNIEGSTKTNTKEPKTETLNITVRPALDTSDVKTKIEQGQTGYDTFYSAVYLKNAVINTAASTAATFSKAAPDDLAIDVTSSAADNAVKNVKLDGTWIPGIHLTVSGVDVTIADDYIAALENGSYTVIVEFNKGNAVAVVLTVTA</sequence>
<evidence type="ECO:0000256" key="1">
    <source>
        <dbReference type="ARBA" id="ARBA00022729"/>
    </source>
</evidence>
<dbReference type="Gene3D" id="2.60.40.10">
    <property type="entry name" value="Immunoglobulins"/>
    <property type="match status" value="1"/>
</dbReference>
<dbReference type="RefSeq" id="WP_128746220.1">
    <property type="nucleotide sequence ID" value="NZ_CP035281.1"/>
</dbReference>
<keyword evidence="3" id="KW-0119">Carbohydrate metabolism</keyword>
<dbReference type="Pfam" id="PF03442">
    <property type="entry name" value="CBM_X2"/>
    <property type="match status" value="1"/>
</dbReference>
<dbReference type="NCBIfam" id="TIGR01603">
    <property type="entry name" value="maj_tail_phi13"/>
    <property type="match status" value="1"/>
</dbReference>
<dbReference type="GO" id="GO:0030245">
    <property type="term" value="P:cellulose catabolic process"/>
    <property type="evidence" value="ECO:0007669"/>
    <property type="project" value="UniProtKB-KW"/>
</dbReference>
<evidence type="ECO:0000313" key="7">
    <source>
        <dbReference type="Proteomes" id="UP000287601"/>
    </source>
</evidence>
<evidence type="ECO:0000256" key="2">
    <source>
        <dbReference type="ARBA" id="ARBA00023001"/>
    </source>
</evidence>
<keyword evidence="2" id="KW-0136">Cellulose degradation</keyword>
<dbReference type="InterPro" id="IPR014756">
    <property type="entry name" value="Ig_E-set"/>
</dbReference>
<keyword evidence="4" id="KW-0624">Polysaccharide degradation</keyword>
<keyword evidence="1" id="KW-0732">Signal</keyword>
<keyword evidence="7" id="KW-1185">Reference proteome</keyword>
<dbReference type="InterPro" id="IPR005102">
    <property type="entry name" value="Carbo-bd_X2"/>
</dbReference>
<reference evidence="6 7" key="1">
    <citation type="submission" date="2019-01" db="EMBL/GenBank/DDBJ databases">
        <title>Draft genomes of a novel of Aminipila strains.</title>
        <authorList>
            <person name="Ma S."/>
        </authorList>
    </citation>
    <scope>NUCLEOTIDE SEQUENCE [LARGE SCALE GENOMIC DNA]</scope>
    <source>
        <strain evidence="7">JN-39</strain>
    </source>
</reference>
<organism evidence="6 7">
    <name type="scientific">Aminipila luticellarii</name>
    <dbReference type="NCBI Taxonomy" id="2507160"/>
    <lineage>
        <taxon>Bacteria</taxon>
        <taxon>Bacillati</taxon>
        <taxon>Bacillota</taxon>
        <taxon>Clostridia</taxon>
        <taxon>Peptostreptococcales</taxon>
        <taxon>Anaerovoracaceae</taxon>
        <taxon>Aminipila</taxon>
    </lineage>
</organism>
<dbReference type="SUPFAM" id="SSF81296">
    <property type="entry name" value="E set domains"/>
    <property type="match status" value="1"/>
</dbReference>
<gene>
    <name evidence="6" type="ORF">EQM06_09555</name>
</gene>
<evidence type="ECO:0000256" key="4">
    <source>
        <dbReference type="ARBA" id="ARBA00023326"/>
    </source>
</evidence>
<dbReference type="Proteomes" id="UP000287601">
    <property type="component" value="Chromosome"/>
</dbReference>
<feature type="domain" description="Carbohydrate binding X2" evidence="5">
    <location>
        <begin position="190"/>
        <end position="265"/>
    </location>
</feature>
<dbReference type="OrthoDB" id="9780018at2"/>
<proteinExistence type="predicted"/>
<name>A0A410PX49_9FIRM</name>
<evidence type="ECO:0000256" key="3">
    <source>
        <dbReference type="ARBA" id="ARBA00023277"/>
    </source>
</evidence>
<evidence type="ECO:0000313" key="6">
    <source>
        <dbReference type="EMBL" id="QAT43440.1"/>
    </source>
</evidence>
<dbReference type="AlphaFoldDB" id="A0A410PX49"/>
<dbReference type="InterPro" id="IPR006490">
    <property type="entry name" value="Maj_tail_phi13"/>
</dbReference>
<dbReference type="InterPro" id="IPR013783">
    <property type="entry name" value="Ig-like_fold"/>
</dbReference>